<accession>A0A7S1YM33</accession>
<protein>
    <recommendedName>
        <fullName evidence="2">GyrI-like small molecule binding domain-containing protein</fullName>
    </recommendedName>
</protein>
<dbReference type="EMBL" id="HBGK01049543">
    <property type="protein sequence ID" value="CAD9309441.1"/>
    <property type="molecule type" value="Transcribed_RNA"/>
</dbReference>
<evidence type="ECO:0008006" key="2">
    <source>
        <dbReference type="Google" id="ProtNLM"/>
    </source>
</evidence>
<evidence type="ECO:0000313" key="1">
    <source>
        <dbReference type="EMBL" id="CAD9309441.1"/>
    </source>
</evidence>
<dbReference type="Pfam" id="PF20603">
    <property type="entry name" value="Bact_hydrolase"/>
    <property type="match status" value="1"/>
</dbReference>
<sequence>MTTPSTPLRPEPFEQFQRRRSGAYFNPERYHKKMHRFNKRRFLKVPIASFLNIPCNVEKRIRRAKRTIAKAGASDSEELMLVEMKSSKRSNLYFSFAPHVDLPKEDTEDFNGIFVSQVFDGGFTDMSRNISVMERWIADTFGESAKLSKHEYFAHYPQKPTKDGEQRTVLFARIC</sequence>
<dbReference type="InterPro" id="IPR046766">
    <property type="entry name" value="Bact_hydrolase"/>
</dbReference>
<gene>
    <name evidence="1" type="ORF">GOCE00092_LOCUS26006</name>
</gene>
<organism evidence="1">
    <name type="scientific">Grammatophora oceanica</name>
    <dbReference type="NCBI Taxonomy" id="210454"/>
    <lineage>
        <taxon>Eukaryota</taxon>
        <taxon>Sar</taxon>
        <taxon>Stramenopiles</taxon>
        <taxon>Ochrophyta</taxon>
        <taxon>Bacillariophyta</taxon>
        <taxon>Fragilariophyceae</taxon>
        <taxon>Fragilariophycidae</taxon>
        <taxon>Rhabdonematales</taxon>
        <taxon>Grammatophoraceae</taxon>
        <taxon>Grammatophora</taxon>
    </lineage>
</organism>
<proteinExistence type="predicted"/>
<reference evidence="1" key="1">
    <citation type="submission" date="2021-01" db="EMBL/GenBank/DDBJ databases">
        <authorList>
            <person name="Corre E."/>
            <person name="Pelletier E."/>
            <person name="Niang G."/>
            <person name="Scheremetjew M."/>
            <person name="Finn R."/>
            <person name="Kale V."/>
            <person name="Holt S."/>
            <person name="Cochrane G."/>
            <person name="Meng A."/>
            <person name="Brown T."/>
            <person name="Cohen L."/>
        </authorList>
    </citation>
    <scope>NUCLEOTIDE SEQUENCE</scope>
    <source>
        <strain evidence="1">CCMP 410</strain>
    </source>
</reference>
<name>A0A7S1YM33_9STRA</name>
<dbReference type="AlphaFoldDB" id="A0A7S1YM33"/>